<dbReference type="EMBL" id="JBJHZZ010000001">
    <property type="protein sequence ID" value="MFL0246115.1"/>
    <property type="molecule type" value="Genomic_DNA"/>
</dbReference>
<feature type="transmembrane region" description="Helical" evidence="8">
    <location>
        <begin position="56"/>
        <end position="73"/>
    </location>
</feature>
<keyword evidence="3" id="KW-0645">Protease</keyword>
<evidence type="ECO:0000256" key="1">
    <source>
        <dbReference type="ARBA" id="ARBA00022475"/>
    </source>
</evidence>
<keyword evidence="2" id="KW-0673">Quorum sensing</keyword>
<keyword evidence="7 8" id="KW-0472">Membrane</keyword>
<feature type="transmembrane region" description="Helical" evidence="8">
    <location>
        <begin position="80"/>
        <end position="97"/>
    </location>
</feature>
<feature type="transmembrane region" description="Helical" evidence="8">
    <location>
        <begin position="103"/>
        <end position="121"/>
    </location>
</feature>
<protein>
    <submittedName>
        <fullName evidence="9">Accessory gene regulator B family protein</fullName>
    </submittedName>
</protein>
<dbReference type="Proteomes" id="UP001623591">
    <property type="component" value="Unassembled WGS sequence"/>
</dbReference>
<evidence type="ECO:0000256" key="7">
    <source>
        <dbReference type="ARBA" id="ARBA00023136"/>
    </source>
</evidence>
<evidence type="ECO:0000313" key="10">
    <source>
        <dbReference type="Proteomes" id="UP001623591"/>
    </source>
</evidence>
<accession>A0ABW8T148</accession>
<dbReference type="InterPro" id="IPR006741">
    <property type="entry name" value="AgrB"/>
</dbReference>
<evidence type="ECO:0000256" key="3">
    <source>
        <dbReference type="ARBA" id="ARBA00022670"/>
    </source>
</evidence>
<keyword evidence="6 8" id="KW-1133">Transmembrane helix</keyword>
<sequence length="189" mass="21585">MIDKLALQLTSFICIDAYDNPKDRARIQYGLSIFLSEGFKIVSLILLFNFIHYEKYFYFSLLILMSIRVFAGGVHVKGTLNCLILTIMLFMCTSVLAPSLPRLPIVCYLFVGTFGLVTVLVRAPICSVRSPIKDAKKKLQYKLTAALFVLFWTILLLFLDSTYYINCGFCTILMQNTQLLLVKKKLRPN</sequence>
<keyword evidence="1" id="KW-1003">Cell membrane</keyword>
<evidence type="ECO:0000313" key="9">
    <source>
        <dbReference type="EMBL" id="MFL0246115.1"/>
    </source>
</evidence>
<gene>
    <name evidence="9" type="ORF">ACJDUG_03870</name>
</gene>
<feature type="transmembrane region" description="Helical" evidence="8">
    <location>
        <begin position="141"/>
        <end position="157"/>
    </location>
</feature>
<dbReference type="Pfam" id="PF04647">
    <property type="entry name" value="AgrB"/>
    <property type="match status" value="1"/>
</dbReference>
<reference evidence="9 10" key="1">
    <citation type="submission" date="2024-11" db="EMBL/GenBank/DDBJ databases">
        <authorList>
            <person name="Heng Y.C."/>
            <person name="Lim A.C.H."/>
            <person name="Lee J.K.Y."/>
            <person name="Kittelmann S."/>
        </authorList>
    </citation>
    <scope>NUCLEOTIDE SEQUENCE [LARGE SCALE GENOMIC DNA]</scope>
    <source>
        <strain evidence="9 10">WILCCON 0185</strain>
    </source>
</reference>
<dbReference type="SMART" id="SM00793">
    <property type="entry name" value="AgrB"/>
    <property type="match status" value="1"/>
</dbReference>
<keyword evidence="4 8" id="KW-0812">Transmembrane</keyword>
<evidence type="ECO:0000256" key="8">
    <source>
        <dbReference type="SAM" id="Phobius"/>
    </source>
</evidence>
<keyword evidence="10" id="KW-1185">Reference proteome</keyword>
<keyword evidence="5" id="KW-0378">Hydrolase</keyword>
<organism evidence="9 10">
    <name type="scientific">Candidatus Clostridium stratigraminis</name>
    <dbReference type="NCBI Taxonomy" id="3381661"/>
    <lineage>
        <taxon>Bacteria</taxon>
        <taxon>Bacillati</taxon>
        <taxon>Bacillota</taxon>
        <taxon>Clostridia</taxon>
        <taxon>Eubacteriales</taxon>
        <taxon>Clostridiaceae</taxon>
        <taxon>Clostridium</taxon>
    </lineage>
</organism>
<evidence type="ECO:0000256" key="5">
    <source>
        <dbReference type="ARBA" id="ARBA00022801"/>
    </source>
</evidence>
<name>A0ABW8T148_9CLOT</name>
<evidence type="ECO:0000256" key="2">
    <source>
        <dbReference type="ARBA" id="ARBA00022654"/>
    </source>
</evidence>
<comment type="caution">
    <text evidence="9">The sequence shown here is derived from an EMBL/GenBank/DDBJ whole genome shotgun (WGS) entry which is preliminary data.</text>
</comment>
<dbReference type="RefSeq" id="WP_406768569.1">
    <property type="nucleotide sequence ID" value="NZ_JBJHZZ010000001.1"/>
</dbReference>
<evidence type="ECO:0000256" key="4">
    <source>
        <dbReference type="ARBA" id="ARBA00022692"/>
    </source>
</evidence>
<proteinExistence type="predicted"/>
<evidence type="ECO:0000256" key="6">
    <source>
        <dbReference type="ARBA" id="ARBA00022989"/>
    </source>
</evidence>
<feature type="transmembrane region" description="Helical" evidence="8">
    <location>
        <begin position="29"/>
        <end position="50"/>
    </location>
</feature>